<dbReference type="GO" id="GO:0016020">
    <property type="term" value="C:membrane"/>
    <property type="evidence" value="ECO:0007669"/>
    <property type="project" value="UniProtKB-SubCell"/>
</dbReference>
<evidence type="ECO:0000313" key="6">
    <source>
        <dbReference type="Proteomes" id="UP000887565"/>
    </source>
</evidence>
<keyword evidence="5" id="KW-0472">Membrane</keyword>
<dbReference type="Proteomes" id="UP000887565">
    <property type="component" value="Unplaced"/>
</dbReference>
<dbReference type="AlphaFoldDB" id="A0A915IZ06"/>
<keyword evidence="3" id="KW-0812">Transmembrane</keyword>
<dbReference type="InterPro" id="IPR029063">
    <property type="entry name" value="SAM-dependent_MTases_sf"/>
</dbReference>
<comment type="similarity">
    <text evidence="2">Belongs to the CLPTM1 family.</text>
</comment>
<evidence type="ECO:0000256" key="2">
    <source>
        <dbReference type="ARBA" id="ARBA00009310"/>
    </source>
</evidence>
<reference evidence="7" key="1">
    <citation type="submission" date="2022-11" db="UniProtKB">
        <authorList>
            <consortium name="WormBaseParasite"/>
        </authorList>
    </citation>
    <scope>IDENTIFICATION</scope>
</reference>
<dbReference type="GO" id="GO:0012505">
    <property type="term" value="C:endomembrane system"/>
    <property type="evidence" value="ECO:0007669"/>
    <property type="project" value="TreeGrafter"/>
</dbReference>
<evidence type="ECO:0000256" key="3">
    <source>
        <dbReference type="ARBA" id="ARBA00022692"/>
    </source>
</evidence>
<sequence>MTPQLFINYKMKSVAHLPWRMLTYKFLNTFIDDIFAFVIKMPTMYRIGCFRDDIIFLIYLYQRWIYRVDPKRMNEFGVSGEELENSLAISAGEIDHGEVSEQAENSSIVHLRIELGSVDLFMSDVHIGERAKSLNRKIDRTNYEAYESSFVVKILADRKIPNSAPYKFDEDGDLIMDRDLTFLLRFEHALLTTLSDVGLQLWNGGVLMCEFILSHKSIFENKVIFEFGVGVGLSSVCLGVVRTRKIFATDLNIGSLRLAERNYALNSDNSVVSTSAAVNFLLYDWSVDFTDLKNMNTLTSITFSELFVHEAKSSDIFLAADESLPSDDWNVIQWDLKDIPDLISKNLEFGRNENM</sequence>
<dbReference type="WBParaSite" id="nRc.2.0.1.t19355-RA">
    <property type="protein sequence ID" value="nRc.2.0.1.t19355-RA"/>
    <property type="gene ID" value="nRc.2.0.1.g19355"/>
</dbReference>
<accession>A0A915IZ06</accession>
<dbReference type="Pfam" id="PF10294">
    <property type="entry name" value="Methyltransf_16"/>
    <property type="match status" value="1"/>
</dbReference>
<dbReference type="PANTHER" id="PTHR21347">
    <property type="entry name" value="CLEFT LIP AND PALATE ASSOCIATED TRANSMEMBRANE PROTEIN-RELATED"/>
    <property type="match status" value="1"/>
</dbReference>
<evidence type="ECO:0000256" key="5">
    <source>
        <dbReference type="ARBA" id="ARBA00023136"/>
    </source>
</evidence>
<evidence type="ECO:0000256" key="1">
    <source>
        <dbReference type="ARBA" id="ARBA00004141"/>
    </source>
</evidence>
<dbReference type="InterPro" id="IPR019410">
    <property type="entry name" value="Methyltransf_16"/>
</dbReference>
<evidence type="ECO:0000256" key="4">
    <source>
        <dbReference type="ARBA" id="ARBA00022989"/>
    </source>
</evidence>
<keyword evidence="4" id="KW-1133">Transmembrane helix</keyword>
<dbReference type="PANTHER" id="PTHR21347:SF14">
    <property type="entry name" value="LIPID SCRAMBLASE CLPTM1-RELATED"/>
    <property type="match status" value="1"/>
</dbReference>
<protein>
    <submittedName>
        <fullName evidence="7">Methyltransferase-like protein 22</fullName>
    </submittedName>
</protein>
<name>A0A915IZ06_ROMCU</name>
<dbReference type="Gene3D" id="3.40.50.150">
    <property type="entry name" value="Vaccinia Virus protein VP39"/>
    <property type="match status" value="1"/>
</dbReference>
<evidence type="ECO:0000313" key="7">
    <source>
        <dbReference type="WBParaSite" id="nRc.2.0.1.t19355-RA"/>
    </source>
</evidence>
<keyword evidence="6" id="KW-1185">Reference proteome</keyword>
<comment type="subcellular location">
    <subcellularLocation>
        <location evidence="1">Membrane</location>
        <topology evidence="1">Multi-pass membrane protein</topology>
    </subcellularLocation>
</comment>
<organism evidence="6 7">
    <name type="scientific">Romanomermis culicivorax</name>
    <name type="common">Nematode worm</name>
    <dbReference type="NCBI Taxonomy" id="13658"/>
    <lineage>
        <taxon>Eukaryota</taxon>
        <taxon>Metazoa</taxon>
        <taxon>Ecdysozoa</taxon>
        <taxon>Nematoda</taxon>
        <taxon>Enoplea</taxon>
        <taxon>Dorylaimia</taxon>
        <taxon>Mermithida</taxon>
        <taxon>Mermithoidea</taxon>
        <taxon>Mermithidae</taxon>
        <taxon>Romanomermis</taxon>
    </lineage>
</organism>
<proteinExistence type="inferred from homology"/>
<dbReference type="SUPFAM" id="SSF53335">
    <property type="entry name" value="S-adenosyl-L-methionine-dependent methyltransferases"/>
    <property type="match status" value="1"/>
</dbReference>
<dbReference type="InterPro" id="IPR008429">
    <property type="entry name" value="CLPTM1"/>
</dbReference>